<dbReference type="Gene3D" id="2.40.30.270">
    <property type="match status" value="1"/>
</dbReference>
<feature type="coiled-coil region" evidence="6">
    <location>
        <begin position="200"/>
        <end position="227"/>
    </location>
</feature>
<dbReference type="PANTHER" id="PTHR43788">
    <property type="entry name" value="DNA2/NAM7 HELICASE FAMILY MEMBER"/>
    <property type="match status" value="1"/>
</dbReference>
<dbReference type="InterPro" id="IPR047187">
    <property type="entry name" value="SF1_C_Upf1"/>
</dbReference>
<dbReference type="InterPro" id="IPR041679">
    <property type="entry name" value="DNA2/NAM7-like_C"/>
</dbReference>
<evidence type="ECO:0000256" key="1">
    <source>
        <dbReference type="ARBA" id="ARBA00007913"/>
    </source>
</evidence>
<sequence length="918" mass="100172">MELASCFFFCGGGGGAFTFAPKSPSRLSLGSISLFAADNNRFRHFILNCTNTSTQTPKTRNPNKNNYNYNYKTNRSPSPKQRPPPPEPKVNVRGLYQNGDPLGRRDLGKLVVRWLSHGMRAMASDFAVAEVQGEFGEVRGRMGPGLTFVIQAQPYLTAVPMPLGLEAVCLKASQHRAIARKVSQTKTVLHHGLGMELEKAKAIQRRIDDYTRQLSDLLRIERDAELEFTQEELDAVPTPDKSSDSAKPIEFLVSHGQAEQELCDTICNLNAVSTFTGLGGMHLVLFKVEGNHRLPPTTLSPGDMVCVRTCDGRGAGATSSCMQGFVNTLGEDGCSISVALESRPGDPTFSKLFGKTVRIDRIYGLADTITYERGLPKSYFFVFWQRNCEALMTLQKKGLQKKNPSIAVVATLFGDKEDVAWLEENHLADWTEAELDGLLDSENYDDSQSRAVALGVNKKRPVLVIQGPPGTGKTVLLKKLILLAVRQGERVLVTAPTNAAVDNLVEKLSNSRVDIVRVGNPARISPTVASKSLIEIVNAKLADFLTEFERKKSDLRKDLRLCLKDDSLAAGIRQLLKQLGKTLKKKEKETVKEILSSAQVVLATNTGAADPLIRRLDSFDLVVVDEAGQAIEPSSWIPILQGKRCILAGDECQLAPVILSRKALEGGLGISLLERAANLHEGVLATKLTTQYRMNDAIASWASKEMYNGLLKSSSSVASHLLVDSPFVKPTWITQCPLLLLDTRMPYGSLLVGCGEHLDPAGTGSFYNEGEADIAVQHVFSLIYAGVRPTAIAVQSPYVAQVQLLRDRLDELPEAAGVEVSTIDSFQGREADAVVISMVRSNTLGAVGFLGDSRRMNVAITRARKHIAVVCDSSTICHNTFLARLLRHIRYIGRVKHVEPGTSDGSGLGMNPMLPSIS</sequence>
<comment type="similarity">
    <text evidence="1">Belongs to the DNA2/NAM7 helicase family.</text>
</comment>
<dbReference type="Proteomes" id="UP000823749">
    <property type="component" value="Chromosome 3"/>
</dbReference>
<dbReference type="AlphaFoldDB" id="A0AAV6L372"/>
<dbReference type="CDD" id="cd18044">
    <property type="entry name" value="DEXXQc_SMUBP2"/>
    <property type="match status" value="1"/>
</dbReference>
<evidence type="ECO:0000313" key="9">
    <source>
        <dbReference type="EMBL" id="KAG5559100.1"/>
    </source>
</evidence>
<dbReference type="InterPro" id="IPR050534">
    <property type="entry name" value="Coronavir_polyprotein_1ab"/>
</dbReference>
<evidence type="ECO:0000256" key="2">
    <source>
        <dbReference type="ARBA" id="ARBA00022741"/>
    </source>
</evidence>
<dbReference type="GO" id="GO:0005524">
    <property type="term" value="F:ATP binding"/>
    <property type="evidence" value="ECO:0007669"/>
    <property type="project" value="UniProtKB-KW"/>
</dbReference>
<protein>
    <recommendedName>
        <fullName evidence="8">AAA+ ATPase domain-containing protein</fullName>
    </recommendedName>
</protein>
<dbReference type="InterPro" id="IPR041677">
    <property type="entry name" value="DNA2/NAM7_AAA_11"/>
</dbReference>
<keyword evidence="6" id="KW-0175">Coiled coil</keyword>
<dbReference type="PANTHER" id="PTHR43788:SF3">
    <property type="entry name" value="P-LOOP CONTAINING NUCLEOSIDE TRIPHOSPHATE HYDROLASES SUPERFAMILY PROTEIN"/>
    <property type="match status" value="1"/>
</dbReference>
<dbReference type="InterPro" id="IPR027417">
    <property type="entry name" value="P-loop_NTPase"/>
</dbReference>
<dbReference type="Pfam" id="PF13087">
    <property type="entry name" value="AAA_12"/>
    <property type="match status" value="1"/>
</dbReference>
<name>A0AAV6L372_9ERIC</name>
<dbReference type="GO" id="GO:0043139">
    <property type="term" value="F:5'-3' DNA helicase activity"/>
    <property type="evidence" value="ECO:0007669"/>
    <property type="project" value="TreeGrafter"/>
</dbReference>
<keyword evidence="2" id="KW-0547">Nucleotide-binding</keyword>
<feature type="domain" description="AAA+ ATPase" evidence="8">
    <location>
        <begin position="459"/>
        <end position="674"/>
    </location>
</feature>
<evidence type="ECO:0000256" key="5">
    <source>
        <dbReference type="ARBA" id="ARBA00022840"/>
    </source>
</evidence>
<keyword evidence="5" id="KW-0067">ATP-binding</keyword>
<evidence type="ECO:0000256" key="6">
    <source>
        <dbReference type="SAM" id="Coils"/>
    </source>
</evidence>
<keyword evidence="10" id="KW-1185">Reference proteome</keyword>
<dbReference type="GO" id="GO:0016787">
    <property type="term" value="F:hydrolase activity"/>
    <property type="evidence" value="ECO:0007669"/>
    <property type="project" value="UniProtKB-KW"/>
</dbReference>
<dbReference type="InterPro" id="IPR003593">
    <property type="entry name" value="AAA+_ATPase"/>
</dbReference>
<dbReference type="Gene3D" id="3.40.50.300">
    <property type="entry name" value="P-loop containing nucleotide triphosphate hydrolases"/>
    <property type="match status" value="2"/>
</dbReference>
<evidence type="ECO:0000256" key="7">
    <source>
        <dbReference type="SAM" id="MobiDB-lite"/>
    </source>
</evidence>
<dbReference type="SMART" id="SM00382">
    <property type="entry name" value="AAA"/>
    <property type="match status" value="1"/>
</dbReference>
<reference evidence="9" key="1">
    <citation type="submission" date="2020-08" db="EMBL/GenBank/DDBJ databases">
        <title>Plant Genome Project.</title>
        <authorList>
            <person name="Zhang R.-G."/>
        </authorList>
    </citation>
    <scope>NUCLEOTIDE SEQUENCE</scope>
    <source>
        <strain evidence="9">WSP0</strain>
        <tissue evidence="9">Leaf</tissue>
    </source>
</reference>
<evidence type="ECO:0000313" key="10">
    <source>
        <dbReference type="Proteomes" id="UP000823749"/>
    </source>
</evidence>
<dbReference type="FunFam" id="3.40.50.300:FF:001868">
    <property type="entry name" value="DNA helicase A"/>
    <property type="match status" value="1"/>
</dbReference>
<dbReference type="CDD" id="cd18808">
    <property type="entry name" value="SF1_C_Upf1"/>
    <property type="match status" value="1"/>
</dbReference>
<feature type="region of interest" description="Disordered" evidence="7">
    <location>
        <begin position="52"/>
        <end position="100"/>
    </location>
</feature>
<keyword evidence="4" id="KW-0347">Helicase</keyword>
<keyword evidence="3" id="KW-0378">Hydrolase</keyword>
<accession>A0AAV6L372</accession>
<dbReference type="Pfam" id="PF13086">
    <property type="entry name" value="AAA_11"/>
    <property type="match status" value="1"/>
</dbReference>
<dbReference type="SUPFAM" id="SSF52540">
    <property type="entry name" value="P-loop containing nucleoside triphosphate hydrolases"/>
    <property type="match status" value="1"/>
</dbReference>
<evidence type="ECO:0000259" key="8">
    <source>
        <dbReference type="SMART" id="SM00382"/>
    </source>
</evidence>
<comment type="caution">
    <text evidence="9">The sequence shown here is derived from an EMBL/GenBank/DDBJ whole genome shotgun (WGS) entry which is preliminary data.</text>
</comment>
<feature type="compositionally biased region" description="Low complexity" evidence="7">
    <location>
        <begin position="56"/>
        <end position="79"/>
    </location>
</feature>
<evidence type="ECO:0000256" key="4">
    <source>
        <dbReference type="ARBA" id="ARBA00022806"/>
    </source>
</evidence>
<gene>
    <name evidence="9" type="ORF">RHGRI_008872</name>
</gene>
<organism evidence="9 10">
    <name type="scientific">Rhododendron griersonianum</name>
    <dbReference type="NCBI Taxonomy" id="479676"/>
    <lineage>
        <taxon>Eukaryota</taxon>
        <taxon>Viridiplantae</taxon>
        <taxon>Streptophyta</taxon>
        <taxon>Embryophyta</taxon>
        <taxon>Tracheophyta</taxon>
        <taxon>Spermatophyta</taxon>
        <taxon>Magnoliopsida</taxon>
        <taxon>eudicotyledons</taxon>
        <taxon>Gunneridae</taxon>
        <taxon>Pentapetalae</taxon>
        <taxon>asterids</taxon>
        <taxon>Ericales</taxon>
        <taxon>Ericaceae</taxon>
        <taxon>Ericoideae</taxon>
        <taxon>Rhodoreae</taxon>
        <taxon>Rhododendron</taxon>
    </lineage>
</organism>
<dbReference type="EMBL" id="JACTNZ010000003">
    <property type="protein sequence ID" value="KAG5559100.1"/>
    <property type="molecule type" value="Genomic_DNA"/>
</dbReference>
<proteinExistence type="inferred from homology"/>
<evidence type="ECO:0000256" key="3">
    <source>
        <dbReference type="ARBA" id="ARBA00022801"/>
    </source>
</evidence>